<sequence length="95" mass="10217">MPLYKFRCAQGCPDFTEQHPISSPPDTAACVQCGQPARRMIGAPALGSGASSAMRLQDTTRATADTPAVVDRIPQRKRPPAPVSTNPLHRKLPRP</sequence>
<accession>A0A1H6JXB6</accession>
<dbReference type="EMBL" id="LT629971">
    <property type="protein sequence ID" value="SEH67259.1"/>
    <property type="molecule type" value="Genomic_DNA"/>
</dbReference>
<feature type="region of interest" description="Disordered" evidence="1">
    <location>
        <begin position="60"/>
        <end position="95"/>
    </location>
</feature>
<evidence type="ECO:0000259" key="2">
    <source>
        <dbReference type="SMART" id="SM00834"/>
    </source>
</evidence>
<dbReference type="SMART" id="SM00834">
    <property type="entry name" value="CxxC_CXXC_SSSS"/>
    <property type="match status" value="1"/>
</dbReference>
<reference evidence="4" key="1">
    <citation type="submission" date="2016-10" db="EMBL/GenBank/DDBJ databases">
        <authorList>
            <person name="Varghese N."/>
            <person name="Submissions S."/>
        </authorList>
    </citation>
    <scope>NUCLEOTIDE SEQUENCE [LARGE SCALE GENOMIC DNA]</scope>
    <source>
        <strain evidence="4">DSM 45405</strain>
    </source>
</reference>
<gene>
    <name evidence="3" type="ORF">SAMN04489835_2720</name>
</gene>
<evidence type="ECO:0000313" key="3">
    <source>
        <dbReference type="EMBL" id="SEH67259.1"/>
    </source>
</evidence>
<name>A0A1H6JXB6_MYCRU</name>
<keyword evidence="4" id="KW-1185">Reference proteome</keyword>
<protein>
    <submittedName>
        <fullName evidence="3">Putative regulatory protein, FmdB family</fullName>
    </submittedName>
</protein>
<dbReference type="AlphaFoldDB" id="A0A1H6JXB6"/>
<dbReference type="InterPro" id="IPR013429">
    <property type="entry name" value="Regulatory_FmdB_Zinc_ribbon"/>
</dbReference>
<evidence type="ECO:0000256" key="1">
    <source>
        <dbReference type="SAM" id="MobiDB-lite"/>
    </source>
</evidence>
<evidence type="ECO:0000313" key="4">
    <source>
        <dbReference type="Proteomes" id="UP000182915"/>
    </source>
</evidence>
<dbReference type="NCBIfam" id="TIGR02605">
    <property type="entry name" value="CxxC_CxxC_SSSS"/>
    <property type="match status" value="1"/>
</dbReference>
<dbReference type="Proteomes" id="UP000182915">
    <property type="component" value="Chromosome I"/>
</dbReference>
<proteinExistence type="predicted"/>
<organism evidence="3 4">
    <name type="scientific">Mycolicibacterium rutilum</name>
    <name type="common">Mycobacterium rutilum</name>
    <dbReference type="NCBI Taxonomy" id="370526"/>
    <lineage>
        <taxon>Bacteria</taxon>
        <taxon>Bacillati</taxon>
        <taxon>Actinomycetota</taxon>
        <taxon>Actinomycetes</taxon>
        <taxon>Mycobacteriales</taxon>
        <taxon>Mycobacteriaceae</taxon>
        <taxon>Mycolicibacterium</taxon>
    </lineage>
</organism>
<feature type="domain" description="Putative regulatory protein FmdB zinc ribbon" evidence="2">
    <location>
        <begin position="1"/>
        <end position="42"/>
    </location>
</feature>
<dbReference type="Pfam" id="PF09723">
    <property type="entry name" value="Zn_ribbon_8"/>
    <property type="match status" value="1"/>
</dbReference>